<dbReference type="Proteomes" id="UP000308000">
    <property type="component" value="Unassembled WGS sequence"/>
</dbReference>
<comment type="caution">
    <text evidence="2">The sequence shown here is derived from an EMBL/GenBank/DDBJ whole genome shotgun (WGS) entry which is preliminary data.</text>
</comment>
<reference evidence="2 3" key="1">
    <citation type="submission" date="2019-04" db="EMBL/GenBank/DDBJ databases">
        <title>Deinococcus metalilatus MA1002 mutant No.5.</title>
        <authorList>
            <person name="Park W."/>
            <person name="Park C."/>
        </authorList>
    </citation>
    <scope>NUCLEOTIDE SEQUENCE [LARGE SCALE GENOMIC DNA]</scope>
    <source>
        <strain evidence="2 3">MA1002-m5</strain>
    </source>
</reference>
<gene>
    <name evidence="2" type="ORF">FCS05_01950</name>
    <name evidence="1" type="ORF">HNQ10_002544</name>
</gene>
<dbReference type="Proteomes" id="UP000536909">
    <property type="component" value="Unassembled WGS sequence"/>
</dbReference>
<evidence type="ECO:0000313" key="4">
    <source>
        <dbReference type="Proteomes" id="UP000536909"/>
    </source>
</evidence>
<dbReference type="EMBL" id="VBRC01000001">
    <property type="protein sequence ID" value="TLK32236.1"/>
    <property type="molecule type" value="Genomic_DNA"/>
</dbReference>
<reference evidence="1 4" key="2">
    <citation type="submission" date="2020-08" db="EMBL/GenBank/DDBJ databases">
        <title>Genomic Encyclopedia of Type Strains, Phase IV (KMG-IV): sequencing the most valuable type-strain genomes for metagenomic binning, comparative biology and taxonomic classification.</title>
        <authorList>
            <person name="Goeker M."/>
        </authorList>
    </citation>
    <scope>NUCLEOTIDE SEQUENCE [LARGE SCALE GENOMIC DNA]</scope>
    <source>
        <strain evidence="1 4">DSM 105434</strain>
    </source>
</reference>
<organism evidence="2 3">
    <name type="scientific">Deinococcus metallilatus</name>
    <dbReference type="NCBI Taxonomy" id="1211322"/>
    <lineage>
        <taxon>Bacteria</taxon>
        <taxon>Thermotogati</taxon>
        <taxon>Deinococcota</taxon>
        <taxon>Deinococci</taxon>
        <taxon>Deinococcales</taxon>
        <taxon>Deinococcaceae</taxon>
        <taxon>Deinococcus</taxon>
    </lineage>
</organism>
<protein>
    <submittedName>
        <fullName evidence="2">Uncharacterized protein</fullName>
    </submittedName>
</protein>
<dbReference type="RefSeq" id="WP_138223663.1">
    <property type="nucleotide sequence ID" value="NZ_BSUI01000005.1"/>
</dbReference>
<name>A0AAJ5F817_9DEIO</name>
<dbReference type="AlphaFoldDB" id="A0AAJ5F817"/>
<evidence type="ECO:0000313" key="3">
    <source>
        <dbReference type="Proteomes" id="UP000308000"/>
    </source>
</evidence>
<accession>A0AAJ5F817</accession>
<evidence type="ECO:0000313" key="1">
    <source>
        <dbReference type="EMBL" id="MBB5295705.1"/>
    </source>
</evidence>
<keyword evidence="4" id="KW-1185">Reference proteome</keyword>
<dbReference type="EMBL" id="JACHFV010000008">
    <property type="protein sequence ID" value="MBB5295705.1"/>
    <property type="molecule type" value="Genomic_DNA"/>
</dbReference>
<sequence length="99" mass="10789">MRKLIVLERITLDGMFDAAEMEQWDHPYRSDGRGEVIARGDQDSDASLLRRKTCEMLAPVWSALKNNEFGIADKLNSMKKYVISSSLAGAEPAGGGSGG</sequence>
<evidence type="ECO:0000313" key="2">
    <source>
        <dbReference type="EMBL" id="TLK32236.1"/>
    </source>
</evidence>
<proteinExistence type="predicted"/>